<accession>A0ABY6L7T0</accession>
<feature type="domain" description="Macro" evidence="1">
    <location>
        <begin position="1"/>
        <end position="147"/>
    </location>
</feature>
<gene>
    <name evidence="2" type="ORF">LAZ67_14003141</name>
</gene>
<dbReference type="InterPro" id="IPR043472">
    <property type="entry name" value="Macro_dom-like"/>
</dbReference>
<dbReference type="Pfam" id="PF01661">
    <property type="entry name" value="Macro"/>
    <property type="match status" value="1"/>
</dbReference>
<evidence type="ECO:0000313" key="3">
    <source>
        <dbReference type="Proteomes" id="UP001235939"/>
    </source>
</evidence>
<organism evidence="2 3">
    <name type="scientific">Cordylochernes scorpioides</name>
    <dbReference type="NCBI Taxonomy" id="51811"/>
    <lineage>
        <taxon>Eukaryota</taxon>
        <taxon>Metazoa</taxon>
        <taxon>Ecdysozoa</taxon>
        <taxon>Arthropoda</taxon>
        <taxon>Chelicerata</taxon>
        <taxon>Arachnida</taxon>
        <taxon>Pseudoscorpiones</taxon>
        <taxon>Cheliferoidea</taxon>
        <taxon>Chernetidae</taxon>
        <taxon>Cordylochernes</taxon>
    </lineage>
</organism>
<dbReference type="InterPro" id="IPR002589">
    <property type="entry name" value="Macro_dom"/>
</dbReference>
<proteinExistence type="predicted"/>
<name>A0ABY6L7T0_9ARAC</name>
<dbReference type="PANTHER" id="PTHR11106:SF72">
    <property type="entry name" value="GANGLIOSIDE-INDUCED DIFFERENTIATION-ASSOCIATED PROTEIN 2"/>
    <property type="match status" value="1"/>
</dbReference>
<dbReference type="EMBL" id="CP092876">
    <property type="protein sequence ID" value="UYV77078.1"/>
    <property type="molecule type" value="Genomic_DNA"/>
</dbReference>
<dbReference type="PROSITE" id="PS51154">
    <property type="entry name" value="MACRO"/>
    <property type="match status" value="1"/>
</dbReference>
<evidence type="ECO:0000313" key="2">
    <source>
        <dbReference type="EMBL" id="UYV77078.1"/>
    </source>
</evidence>
<evidence type="ECO:0000259" key="1">
    <source>
        <dbReference type="PROSITE" id="PS51154"/>
    </source>
</evidence>
<keyword evidence="3" id="KW-1185">Reference proteome</keyword>
<sequence>MDIHTVYCLIFRKVGGRVVCRTGDAKLSKGYNLPARHVIHTVGPKYNAKYHTAAESALFSCYQRVFQIVSIVTMVPLPFDDPLAKLTTTGCVPRWWIREQPSGQLRKSRIILINKQSQINRGIVRKRRKTSLTRHCARRVKITHGNI</sequence>
<dbReference type="PANTHER" id="PTHR11106">
    <property type="entry name" value="GANGLIOSIDE INDUCED DIFFERENTIATION ASSOCIATED PROTEIN 2-RELATED"/>
    <property type="match status" value="1"/>
</dbReference>
<dbReference type="Proteomes" id="UP001235939">
    <property type="component" value="Chromosome 14"/>
</dbReference>
<dbReference type="SUPFAM" id="SSF52949">
    <property type="entry name" value="Macro domain-like"/>
    <property type="match status" value="1"/>
</dbReference>
<protein>
    <submittedName>
        <fullName evidence="2">GDAP2</fullName>
    </submittedName>
</protein>
<reference evidence="2 3" key="1">
    <citation type="submission" date="2022-01" db="EMBL/GenBank/DDBJ databases">
        <title>A chromosomal length assembly of Cordylochernes scorpioides.</title>
        <authorList>
            <person name="Zeh D."/>
            <person name="Zeh J."/>
        </authorList>
    </citation>
    <scope>NUCLEOTIDE SEQUENCE [LARGE SCALE GENOMIC DNA]</scope>
    <source>
        <strain evidence="2">IN4F17</strain>
        <tissue evidence="2">Whole Body</tissue>
    </source>
</reference>
<dbReference type="Gene3D" id="3.40.220.10">
    <property type="entry name" value="Leucine Aminopeptidase, subunit E, domain 1"/>
    <property type="match status" value="1"/>
</dbReference>